<feature type="compositionally biased region" description="Basic and acidic residues" evidence="10">
    <location>
        <begin position="594"/>
        <end position="603"/>
    </location>
</feature>
<feature type="compositionally biased region" description="Polar residues" evidence="10">
    <location>
        <begin position="1553"/>
        <end position="1563"/>
    </location>
</feature>
<feature type="region of interest" description="Disordered" evidence="10">
    <location>
        <begin position="236"/>
        <end position="288"/>
    </location>
</feature>
<feature type="compositionally biased region" description="Polar residues" evidence="10">
    <location>
        <begin position="1301"/>
        <end position="1318"/>
    </location>
</feature>
<dbReference type="EMBL" id="JARAKH010000012">
    <property type="protein sequence ID" value="KAK8398392.1"/>
    <property type="molecule type" value="Genomic_DNA"/>
</dbReference>
<feature type="domain" description="IRS-type PTB" evidence="12">
    <location>
        <begin position="133"/>
        <end position="237"/>
    </location>
</feature>
<dbReference type="PANTHER" id="PTHR10614">
    <property type="entry name" value="INSULIN RECEPTOR SUBSTRATE"/>
    <property type="match status" value="1"/>
</dbReference>
<feature type="region of interest" description="Disordered" evidence="10">
    <location>
        <begin position="464"/>
        <end position="517"/>
    </location>
</feature>
<dbReference type="SUPFAM" id="SSF50729">
    <property type="entry name" value="PH domain-like"/>
    <property type="match status" value="2"/>
</dbReference>
<dbReference type="Pfam" id="PF02174">
    <property type="entry name" value="IRS"/>
    <property type="match status" value="1"/>
</dbReference>
<dbReference type="GO" id="GO:0043548">
    <property type="term" value="F:phosphatidylinositol 3-kinase binding"/>
    <property type="evidence" value="ECO:0007669"/>
    <property type="project" value="TreeGrafter"/>
</dbReference>
<feature type="compositionally biased region" description="Polar residues" evidence="10">
    <location>
        <begin position="1487"/>
        <end position="1501"/>
    </location>
</feature>
<dbReference type="SMART" id="SM00233">
    <property type="entry name" value="PH"/>
    <property type="match status" value="1"/>
</dbReference>
<keyword evidence="14" id="KW-1185">Reference proteome</keyword>
<comment type="caution">
    <text evidence="13">The sequence shown here is derived from an EMBL/GenBank/DDBJ whole genome shotgun (WGS) entry which is preliminary data.</text>
</comment>
<feature type="compositionally biased region" description="Polar residues" evidence="10">
    <location>
        <begin position="1017"/>
        <end position="1048"/>
    </location>
</feature>
<feature type="compositionally biased region" description="Polar residues" evidence="10">
    <location>
        <begin position="1218"/>
        <end position="1235"/>
    </location>
</feature>
<keyword evidence="5" id="KW-0677">Repeat</keyword>
<feature type="domain" description="PH" evidence="11">
    <location>
        <begin position="17"/>
        <end position="119"/>
    </location>
</feature>
<dbReference type="Gene3D" id="2.30.29.30">
    <property type="entry name" value="Pleckstrin-homology domain (PH domain)/Phosphotyrosine-binding domain (PTB)"/>
    <property type="match status" value="2"/>
</dbReference>
<dbReference type="SMART" id="SM01244">
    <property type="entry name" value="IRS"/>
    <property type="match status" value="1"/>
</dbReference>
<proteinExistence type="predicted"/>
<keyword evidence="4" id="KW-0341">Growth regulation</keyword>
<feature type="compositionally biased region" description="Polar residues" evidence="10">
    <location>
        <begin position="1088"/>
        <end position="1098"/>
    </location>
</feature>
<feature type="compositionally biased region" description="Polar residues" evidence="10">
    <location>
        <begin position="1120"/>
        <end position="1135"/>
    </location>
</feature>
<dbReference type="GO" id="GO:0048477">
    <property type="term" value="P:oogenesis"/>
    <property type="evidence" value="ECO:0007669"/>
    <property type="project" value="UniProtKB-KW"/>
</dbReference>
<feature type="compositionally biased region" description="Low complexity" evidence="10">
    <location>
        <begin position="785"/>
        <end position="794"/>
    </location>
</feature>
<evidence type="ECO:0000256" key="3">
    <source>
        <dbReference type="ARBA" id="ARBA00022553"/>
    </source>
</evidence>
<dbReference type="PROSITE" id="PS51064">
    <property type="entry name" value="IRS_PTB"/>
    <property type="match status" value="1"/>
</dbReference>
<dbReference type="InterPro" id="IPR002404">
    <property type="entry name" value="IRS_PTB"/>
</dbReference>
<feature type="compositionally biased region" description="Polar residues" evidence="10">
    <location>
        <begin position="464"/>
        <end position="480"/>
    </location>
</feature>
<comment type="function">
    <text evidence="9">Activates phosphatidylinositol 3-kinase when bound to the regulatory p85 subunit. May mediate the control of various cellular processes by insulin-like peptides. When phosphorylated by the insulin receptor binds specifically to various cellular proteins containing SH2 domains. Involved in control of cell proliferation, cell size, and body and organ growth throughout development. Also has a role in a signaling pathway controlling the physiological response required to endure periods of low nutrient conditions. Insulin/insulin-like growth factor (IGF) signaling pathway has a role in regulating aging and is necessary in the ovary for vitellogenic maturation.</text>
</comment>
<feature type="compositionally biased region" description="Low complexity" evidence="10">
    <location>
        <begin position="1141"/>
        <end position="1151"/>
    </location>
</feature>
<feature type="compositionally biased region" description="Basic and acidic residues" evidence="10">
    <location>
        <begin position="1288"/>
        <end position="1297"/>
    </location>
</feature>
<feature type="compositionally biased region" description="Polar residues" evidence="10">
    <location>
        <begin position="1166"/>
        <end position="1183"/>
    </location>
</feature>
<evidence type="ECO:0000256" key="9">
    <source>
        <dbReference type="ARBA" id="ARBA00046145"/>
    </source>
</evidence>
<feature type="compositionally biased region" description="Low complexity" evidence="10">
    <location>
        <begin position="1502"/>
        <end position="1520"/>
    </location>
</feature>
<gene>
    <name evidence="13" type="ORF">O3P69_003942</name>
</gene>
<feature type="compositionally biased region" description="Basic residues" evidence="10">
    <location>
        <begin position="976"/>
        <end position="995"/>
    </location>
</feature>
<evidence type="ECO:0000256" key="8">
    <source>
        <dbReference type="ARBA" id="ARBA00033282"/>
    </source>
</evidence>
<evidence type="ECO:0000259" key="11">
    <source>
        <dbReference type="PROSITE" id="PS50003"/>
    </source>
</evidence>
<protein>
    <recommendedName>
        <fullName evidence="2">Insulin receptor substrate 1</fullName>
    </recommendedName>
    <alternativeName>
        <fullName evidence="8">Protein chico</fullName>
    </alternativeName>
</protein>
<feature type="compositionally biased region" description="Basic and acidic residues" evidence="10">
    <location>
        <begin position="636"/>
        <end position="645"/>
    </location>
</feature>
<feature type="compositionally biased region" description="Low complexity" evidence="10">
    <location>
        <begin position="580"/>
        <end position="593"/>
    </location>
</feature>
<feature type="compositionally biased region" description="Polar residues" evidence="10">
    <location>
        <begin position="1055"/>
        <end position="1067"/>
    </location>
</feature>
<feature type="region of interest" description="Disordered" evidence="10">
    <location>
        <begin position="766"/>
        <end position="813"/>
    </location>
</feature>
<dbReference type="EMBL" id="JARAKH010000012">
    <property type="protein sequence ID" value="KAK8398398.1"/>
    <property type="molecule type" value="Genomic_DNA"/>
</dbReference>
<feature type="region of interest" description="Disordered" evidence="10">
    <location>
        <begin position="695"/>
        <end position="717"/>
    </location>
</feature>
<evidence type="ECO:0000256" key="5">
    <source>
        <dbReference type="ARBA" id="ARBA00022737"/>
    </source>
</evidence>
<evidence type="ECO:0000256" key="6">
    <source>
        <dbReference type="ARBA" id="ARBA00022782"/>
    </source>
</evidence>
<feature type="compositionally biased region" description="Basic and acidic residues" evidence="10">
    <location>
        <begin position="1069"/>
        <end position="1082"/>
    </location>
</feature>
<dbReference type="Pfam" id="PF00169">
    <property type="entry name" value="PH"/>
    <property type="match status" value="1"/>
</dbReference>
<dbReference type="PANTHER" id="PTHR10614:SF13">
    <property type="entry name" value="INSULIN RECEPTOR SUBSTRATE 1"/>
    <property type="match status" value="1"/>
</dbReference>
<dbReference type="EMBL" id="JARAKH010000012">
    <property type="protein sequence ID" value="KAK8398404.1"/>
    <property type="molecule type" value="Genomic_DNA"/>
</dbReference>
<keyword evidence="3" id="KW-0597">Phosphoprotein</keyword>
<feature type="compositionally biased region" description="Pro residues" evidence="10">
    <location>
        <begin position="1268"/>
        <end position="1277"/>
    </location>
</feature>
<evidence type="ECO:0000313" key="14">
    <source>
        <dbReference type="Proteomes" id="UP001487740"/>
    </source>
</evidence>
<dbReference type="GO" id="GO:0005158">
    <property type="term" value="F:insulin receptor binding"/>
    <property type="evidence" value="ECO:0007669"/>
    <property type="project" value="InterPro"/>
</dbReference>
<dbReference type="EMBL" id="JARAKH010000012">
    <property type="protein sequence ID" value="KAK8398397.1"/>
    <property type="molecule type" value="Genomic_DNA"/>
</dbReference>
<dbReference type="PRINTS" id="PR00628">
    <property type="entry name" value="INSULINRSI"/>
</dbReference>
<feature type="compositionally biased region" description="Low complexity" evidence="10">
    <location>
        <begin position="1436"/>
        <end position="1470"/>
    </location>
</feature>
<dbReference type="InterPro" id="IPR011993">
    <property type="entry name" value="PH-like_dom_sf"/>
</dbReference>
<evidence type="ECO:0000313" key="13">
    <source>
        <dbReference type="EMBL" id="KAK8398392.1"/>
    </source>
</evidence>
<accession>A0AAW0UI71</accession>
<dbReference type="CDD" id="cd01204">
    <property type="entry name" value="PTB_IRS"/>
    <property type="match status" value="1"/>
</dbReference>
<feature type="compositionally biased region" description="Polar residues" evidence="10">
    <location>
        <begin position="273"/>
        <end position="288"/>
    </location>
</feature>
<feature type="compositionally biased region" description="Low complexity" evidence="10">
    <location>
        <begin position="497"/>
        <end position="514"/>
    </location>
</feature>
<dbReference type="GO" id="GO:0008286">
    <property type="term" value="P:insulin receptor signaling pathway"/>
    <property type="evidence" value="ECO:0007669"/>
    <property type="project" value="InterPro"/>
</dbReference>
<feature type="region of interest" description="Disordered" evidence="10">
    <location>
        <begin position="967"/>
        <end position="1597"/>
    </location>
</feature>
<feature type="region of interest" description="Disordered" evidence="10">
    <location>
        <begin position="558"/>
        <end position="647"/>
    </location>
</feature>
<comment type="subunit">
    <text evidence="1">Bindings to phosphatidylinositol 3-kinase and SHP2.</text>
</comment>
<feature type="compositionally biased region" description="Polar residues" evidence="10">
    <location>
        <begin position="704"/>
        <end position="717"/>
    </location>
</feature>
<evidence type="ECO:0000256" key="7">
    <source>
        <dbReference type="ARBA" id="ARBA00022943"/>
    </source>
</evidence>
<sequence>MMQNRIRNAGHGSNNEDVVKSGYLKKLKTMKKKFFVLRRDSGPNHPARLEYYDNEKKFISGTLPKKPIILSTCLSINRKEDPKHSHVIALYTNHDSLSVAAESESEMNEWLDFLKHHVRQTVSGTEGQSRKMYEHVWLVAVQQRSLGSSKGLTGKHHFCLTYKSIALVRVGDCQKKIEFPLNSIRRCGHTGSFFFLGLGRSAVTGAGDIWMLTEDAVIAENMHSIIKKAMEDPCNNINEDPVSRERTKSMSNNRSFDGGGGGSCTRERCGSMPSRSRTSSEGSVQNAPNKLQTHICTHQPDGSLCAHITRPQSMYSPSLSSSYSPPFSSFLFSPGSSESVESNPSVDDLDGLPTGLAFDTNREGLCSVEEDSYMPMKGGSVESGSGFHPHSHPHPPFTLPIMSSRIIGPSLSKGLVSPVSVCGSEGPNLNSPQDNYLEMTSPSERKHLGLHGLSSDHNYMCMDRQQSQTDGSSGPESSGYMSMAPLNSPGNVHPTWPSYSSSQVSSPPNSVSHSRIPSLVDENTDNYLPMMPRGHGGELTYGDVSARDRSDAYLDMTPTPAVPTPIPCSPSEDDSFPEMSPGSSCSFTSGTPSSDHRFPDFIVEKSGSGSYYGCSEDDDSSLDRPIRTNSVGSKPEQYRSRKNRLEVSPAEPARVRAFSVGSRVSLRLGSGRAGQVTSGTIGATSASITEFSPSIKEKGKQVKSKSTSAPILGSSPISNSWSGTPGTFFRGFLQARSQERNEDLMEFDFTKNKSCDSISAEKEKKSSSFESIKRTLTGQRHRSNSKSSGNGKSSVFDSIKRDKKKSESELSNKSIDLSERNRLCEVEINPSPLRKTSDSLDGYLPMKPAIPSQSLCTSEYVDMSSKESLNRHFPERYLEMSGGNDRLTWSSGTHEEYVDMSQGKGLGLLPITPISLCSTNSNSSSSAGTRVRKISSTLNPNLSSQHNSHMDDYMSIDLLNNLEASSHSYDGEKQRKKDKKNMKRKSFKDSSRKKKSEPISVMGKSGDSDGVHEITKKGTSPLSSLSTLWGRKNSSGTTPPKTPLSPTGSPLPKSTRGTPSPFSSLTRNKNRDDRDSHRESGSKENVGGMTSSVSSGIGTSCIKESSREAEESAISGDGSGITTSLQTVPNINEPMSKQKDGSSSGSKRSSGIFETPQGDVKEDNQAAATTESPGQNMPSVIQPSSSSSNDHGAYVNLAPGSCEKNLTVESRQRKLSDISASSDYMNISPLGSSKSSESDMHQSREYMNMCPGGHPEPAQASTSLMASQPPPPPPPPSASEASPTGKCNDTEKNDQEIAPKSGTSGFRQQSGMDSNRLSVSCAPESDGSNEESGYLLMTPGQASPKPLSPQAVTHRPDIPPSLLGDHPNSTLTATLERLNLNSGSNNGTERCRSHSGPGAPEGSAVSNEVRVKKQLSEPRAGSSNAGTSERAASACSSPVSYSPPTSPTLGGSVSSVSSLSEGGLSSASSTCTVVNVGVTRREGGSSGANKVQETSGDSTVHSTAPAASSQQSLSAVGSGSKDSGLNYVSLDLGPTKSVGVRPSPRTAHRAASGTPTQSTTTQEPVAEDEDERLSYAQIDFTKSEGLRTTSLSRDHRH</sequence>
<keyword evidence="6" id="KW-0221">Differentiation</keyword>
<feature type="compositionally biased region" description="Basic and acidic residues" evidence="10">
    <location>
        <begin position="798"/>
        <end position="813"/>
    </location>
</feature>
<dbReference type="SMART" id="SM00310">
    <property type="entry name" value="PTBI"/>
    <property type="match status" value="1"/>
</dbReference>
<dbReference type="GO" id="GO:0005829">
    <property type="term" value="C:cytosol"/>
    <property type="evidence" value="ECO:0007669"/>
    <property type="project" value="TreeGrafter"/>
</dbReference>
<evidence type="ECO:0000256" key="1">
    <source>
        <dbReference type="ARBA" id="ARBA00011440"/>
    </source>
</evidence>
<dbReference type="InterPro" id="IPR001849">
    <property type="entry name" value="PH_domain"/>
</dbReference>
<dbReference type="GO" id="GO:0005886">
    <property type="term" value="C:plasma membrane"/>
    <property type="evidence" value="ECO:0007669"/>
    <property type="project" value="TreeGrafter"/>
</dbReference>
<organism evidence="13 14">
    <name type="scientific">Scylla paramamosain</name>
    <name type="common">Mud crab</name>
    <dbReference type="NCBI Taxonomy" id="85552"/>
    <lineage>
        <taxon>Eukaryota</taxon>
        <taxon>Metazoa</taxon>
        <taxon>Ecdysozoa</taxon>
        <taxon>Arthropoda</taxon>
        <taxon>Crustacea</taxon>
        <taxon>Multicrustacea</taxon>
        <taxon>Malacostraca</taxon>
        <taxon>Eumalacostraca</taxon>
        <taxon>Eucarida</taxon>
        <taxon>Decapoda</taxon>
        <taxon>Pleocyemata</taxon>
        <taxon>Brachyura</taxon>
        <taxon>Eubrachyura</taxon>
        <taxon>Portunoidea</taxon>
        <taxon>Portunidae</taxon>
        <taxon>Portuninae</taxon>
        <taxon>Scylla</taxon>
    </lineage>
</organism>
<keyword evidence="7" id="KW-0896">Oogenesis</keyword>
<dbReference type="Proteomes" id="UP001487740">
    <property type="component" value="Unassembled WGS sequence"/>
</dbReference>
<name>A0AAW0UI71_SCYPA</name>
<evidence type="ECO:0000256" key="10">
    <source>
        <dbReference type="SAM" id="MobiDB-lite"/>
    </source>
</evidence>
<reference evidence="13 14" key="1">
    <citation type="submission" date="2023-03" db="EMBL/GenBank/DDBJ databases">
        <title>High-quality genome of Scylla paramamosain provides insights in environmental adaptation.</title>
        <authorList>
            <person name="Zhang L."/>
        </authorList>
    </citation>
    <scope>NUCLEOTIDE SEQUENCE [LARGE SCALE GENOMIC DNA]</scope>
    <source>
        <strain evidence="13">LZ_2023a</strain>
        <tissue evidence="13">Muscle</tissue>
    </source>
</reference>
<evidence type="ECO:0000259" key="12">
    <source>
        <dbReference type="PROSITE" id="PS51064"/>
    </source>
</evidence>
<dbReference type="InterPro" id="IPR039011">
    <property type="entry name" value="IRS"/>
</dbReference>
<feature type="compositionally biased region" description="Basic and acidic residues" evidence="10">
    <location>
        <begin position="1006"/>
        <end position="1016"/>
    </location>
</feature>
<evidence type="ECO:0000256" key="4">
    <source>
        <dbReference type="ARBA" id="ARBA00022604"/>
    </source>
</evidence>
<evidence type="ECO:0000256" key="2">
    <source>
        <dbReference type="ARBA" id="ARBA00015710"/>
    </source>
</evidence>
<dbReference type="PROSITE" id="PS50003">
    <property type="entry name" value="PH_DOMAIN"/>
    <property type="match status" value="1"/>
</dbReference>
<feature type="compositionally biased region" description="Polar residues" evidence="10">
    <location>
        <begin position="1367"/>
        <end position="1388"/>
    </location>
</feature>